<dbReference type="EMBL" id="ML769966">
    <property type="protein sequence ID" value="KAE9385594.1"/>
    <property type="molecule type" value="Genomic_DNA"/>
</dbReference>
<evidence type="ECO:0000313" key="2">
    <source>
        <dbReference type="Proteomes" id="UP000799118"/>
    </source>
</evidence>
<proteinExistence type="predicted"/>
<dbReference type="AlphaFoldDB" id="A0A6A4GJY4"/>
<dbReference type="Proteomes" id="UP000799118">
    <property type="component" value="Unassembled WGS sequence"/>
</dbReference>
<keyword evidence="2" id="KW-1185">Reference proteome</keyword>
<accession>A0A6A4GJY4</accession>
<gene>
    <name evidence="1" type="ORF">BT96DRAFT_1006907</name>
</gene>
<organism evidence="1 2">
    <name type="scientific">Gymnopus androsaceus JB14</name>
    <dbReference type="NCBI Taxonomy" id="1447944"/>
    <lineage>
        <taxon>Eukaryota</taxon>
        <taxon>Fungi</taxon>
        <taxon>Dikarya</taxon>
        <taxon>Basidiomycota</taxon>
        <taxon>Agaricomycotina</taxon>
        <taxon>Agaricomycetes</taxon>
        <taxon>Agaricomycetidae</taxon>
        <taxon>Agaricales</taxon>
        <taxon>Marasmiineae</taxon>
        <taxon>Omphalotaceae</taxon>
        <taxon>Gymnopus</taxon>
    </lineage>
</organism>
<evidence type="ECO:0000313" key="1">
    <source>
        <dbReference type="EMBL" id="KAE9385594.1"/>
    </source>
</evidence>
<protein>
    <submittedName>
        <fullName evidence="1">Uncharacterized protein</fullName>
    </submittedName>
</protein>
<sequence length="98" mass="11340">MSSFQSSDMDALVFQLLLKLSSAKELVAKLHLDLQTDVWMLKYYDPIKIIIEMDELLGKCRSYLQEQESLVRELQHLMQNIIELHLATTSTLAPMDLD</sequence>
<name>A0A6A4GJY4_9AGAR</name>
<reference evidence="1" key="1">
    <citation type="journal article" date="2019" name="Environ. Microbiol.">
        <title>Fungal ecological strategies reflected in gene transcription - a case study of two litter decomposers.</title>
        <authorList>
            <person name="Barbi F."/>
            <person name="Kohler A."/>
            <person name="Barry K."/>
            <person name="Baskaran P."/>
            <person name="Daum C."/>
            <person name="Fauchery L."/>
            <person name="Ihrmark K."/>
            <person name="Kuo A."/>
            <person name="LaButti K."/>
            <person name="Lipzen A."/>
            <person name="Morin E."/>
            <person name="Grigoriev I.V."/>
            <person name="Henrissat B."/>
            <person name="Lindahl B."/>
            <person name="Martin F."/>
        </authorList>
    </citation>
    <scope>NUCLEOTIDE SEQUENCE</scope>
    <source>
        <strain evidence="1">JB14</strain>
    </source>
</reference>